<evidence type="ECO:0000259" key="2">
    <source>
        <dbReference type="PROSITE" id="PS50110"/>
    </source>
</evidence>
<dbReference type="Pfam" id="PF04397">
    <property type="entry name" value="LytTR"/>
    <property type="match status" value="1"/>
</dbReference>
<feature type="domain" description="Response regulatory" evidence="2">
    <location>
        <begin position="8"/>
        <end position="119"/>
    </location>
</feature>
<dbReference type="RefSeq" id="WP_092098798.1">
    <property type="nucleotide sequence ID" value="NZ_FOOT01000001.1"/>
</dbReference>
<evidence type="ECO:0000313" key="4">
    <source>
        <dbReference type="EMBL" id="SFF97672.1"/>
    </source>
</evidence>
<name>A0A1I2N1P5_9BACT</name>
<dbReference type="STRING" id="1436961.SAMN05421739_101565"/>
<dbReference type="AlphaFoldDB" id="A0A1I2N1P5"/>
<dbReference type="PANTHER" id="PTHR37299">
    <property type="entry name" value="TRANSCRIPTIONAL REGULATOR-RELATED"/>
    <property type="match status" value="1"/>
</dbReference>
<protein>
    <submittedName>
        <fullName evidence="4">Two component transcriptional regulator, LytTR family</fullName>
    </submittedName>
</protein>
<dbReference type="GO" id="GO:0003677">
    <property type="term" value="F:DNA binding"/>
    <property type="evidence" value="ECO:0007669"/>
    <property type="project" value="InterPro"/>
</dbReference>
<dbReference type="PROSITE" id="PS50930">
    <property type="entry name" value="HTH_LYTTR"/>
    <property type="match status" value="1"/>
</dbReference>
<dbReference type="PROSITE" id="PS50110">
    <property type="entry name" value="RESPONSE_REGULATORY"/>
    <property type="match status" value="1"/>
</dbReference>
<dbReference type="InterPro" id="IPR001789">
    <property type="entry name" value="Sig_transdc_resp-reg_receiver"/>
</dbReference>
<evidence type="ECO:0000259" key="3">
    <source>
        <dbReference type="PROSITE" id="PS50930"/>
    </source>
</evidence>
<sequence>MQPPEDINCIIVEDESPAATVLQMHIAQFPFLKLKGTFSSSTKALSVLNSEQIDLVFLDINLPGMPGNRFASTIKATTGIIFTTAYSKYAVQGFELNAVDYLLKPIPFERFSKAINRYLTLYKHSGAILPTVDKTDTKPFVFVKCDRKTVKVFLNDILYLEAQRNCLLIFTEHEIYRSYLAISEMEEKLPDTLFLRVHRSFIIALNKVKAYNSSYVVIQDKQIPIGRMYSDVFNSTLRANVK</sequence>
<dbReference type="Pfam" id="PF00072">
    <property type="entry name" value="Response_reg"/>
    <property type="match status" value="1"/>
</dbReference>
<dbReference type="EMBL" id="FOOT01000001">
    <property type="protein sequence ID" value="SFF97672.1"/>
    <property type="molecule type" value="Genomic_DNA"/>
</dbReference>
<dbReference type="InterPro" id="IPR011006">
    <property type="entry name" value="CheY-like_superfamily"/>
</dbReference>
<dbReference type="Gene3D" id="2.40.50.1020">
    <property type="entry name" value="LytTr DNA-binding domain"/>
    <property type="match status" value="1"/>
</dbReference>
<dbReference type="OrthoDB" id="983052at2"/>
<dbReference type="SMART" id="SM00448">
    <property type="entry name" value="REC"/>
    <property type="match status" value="1"/>
</dbReference>
<dbReference type="SUPFAM" id="SSF52172">
    <property type="entry name" value="CheY-like"/>
    <property type="match status" value="1"/>
</dbReference>
<evidence type="ECO:0000256" key="1">
    <source>
        <dbReference type="PROSITE-ProRule" id="PRU00169"/>
    </source>
</evidence>
<dbReference type="GO" id="GO:0000156">
    <property type="term" value="F:phosphorelay response regulator activity"/>
    <property type="evidence" value="ECO:0007669"/>
    <property type="project" value="InterPro"/>
</dbReference>
<dbReference type="Proteomes" id="UP000198724">
    <property type="component" value="Unassembled WGS sequence"/>
</dbReference>
<reference evidence="5" key="1">
    <citation type="submission" date="2016-10" db="EMBL/GenBank/DDBJ databases">
        <authorList>
            <person name="Varghese N."/>
            <person name="Submissions S."/>
        </authorList>
    </citation>
    <scope>NUCLEOTIDE SEQUENCE [LARGE SCALE GENOMIC DNA]</scope>
    <source>
        <strain evidence="5">LP51</strain>
    </source>
</reference>
<accession>A0A1I2N1P5</accession>
<evidence type="ECO:0000313" key="5">
    <source>
        <dbReference type="Proteomes" id="UP000198724"/>
    </source>
</evidence>
<dbReference type="InterPro" id="IPR007492">
    <property type="entry name" value="LytTR_DNA-bd_dom"/>
</dbReference>
<gene>
    <name evidence="4" type="ORF">SAMN05421739_101565</name>
</gene>
<dbReference type="Gene3D" id="3.40.50.2300">
    <property type="match status" value="1"/>
</dbReference>
<keyword evidence="5" id="KW-1185">Reference proteome</keyword>
<dbReference type="PANTHER" id="PTHR37299:SF1">
    <property type="entry name" value="STAGE 0 SPORULATION PROTEIN A HOMOLOG"/>
    <property type="match status" value="1"/>
</dbReference>
<dbReference type="InterPro" id="IPR046947">
    <property type="entry name" value="LytR-like"/>
</dbReference>
<keyword evidence="1" id="KW-0597">Phosphoprotein</keyword>
<proteinExistence type="predicted"/>
<organism evidence="4 5">
    <name type="scientific">Pontibacter chinhatensis</name>
    <dbReference type="NCBI Taxonomy" id="1436961"/>
    <lineage>
        <taxon>Bacteria</taxon>
        <taxon>Pseudomonadati</taxon>
        <taxon>Bacteroidota</taxon>
        <taxon>Cytophagia</taxon>
        <taxon>Cytophagales</taxon>
        <taxon>Hymenobacteraceae</taxon>
        <taxon>Pontibacter</taxon>
    </lineage>
</organism>
<feature type="domain" description="HTH LytTR-type" evidence="3">
    <location>
        <begin position="140"/>
        <end position="209"/>
    </location>
</feature>
<feature type="modified residue" description="4-aspartylphosphate" evidence="1">
    <location>
        <position position="59"/>
    </location>
</feature>
<dbReference type="SMART" id="SM00850">
    <property type="entry name" value="LytTR"/>
    <property type="match status" value="1"/>
</dbReference>